<dbReference type="Pfam" id="PF00583">
    <property type="entry name" value="Acetyltransf_1"/>
    <property type="match status" value="1"/>
</dbReference>
<dbReference type="InterPro" id="IPR016181">
    <property type="entry name" value="Acyl_CoA_acyltransferase"/>
</dbReference>
<evidence type="ECO:0000313" key="2">
    <source>
        <dbReference type="EMBL" id="WCO01277.1"/>
    </source>
</evidence>
<dbReference type="PROSITE" id="PS51186">
    <property type="entry name" value="GNAT"/>
    <property type="match status" value="1"/>
</dbReference>
<dbReference type="InterPro" id="IPR000182">
    <property type="entry name" value="GNAT_dom"/>
</dbReference>
<dbReference type="Gene3D" id="3.40.630.30">
    <property type="match status" value="1"/>
</dbReference>
<name>A0ABY7RWZ5_9FLAO</name>
<accession>A0ABY7RWZ5</accession>
<dbReference type="Proteomes" id="UP001202717">
    <property type="component" value="Chromosome"/>
</dbReference>
<protein>
    <submittedName>
        <fullName evidence="2">GNAT family N-acetyltransferase</fullName>
    </submittedName>
</protein>
<feature type="domain" description="N-acetyltransferase" evidence="1">
    <location>
        <begin position="60"/>
        <end position="212"/>
    </location>
</feature>
<dbReference type="RefSeq" id="WP_249993595.1">
    <property type="nucleotide sequence ID" value="NZ_CP116221.1"/>
</dbReference>
<gene>
    <name evidence="2" type="ORF">MUN68_014555</name>
</gene>
<organism evidence="2 3">
    <name type="scientific">Psychroserpens ponticola</name>
    <dbReference type="NCBI Taxonomy" id="2932268"/>
    <lineage>
        <taxon>Bacteria</taxon>
        <taxon>Pseudomonadati</taxon>
        <taxon>Bacteroidota</taxon>
        <taxon>Flavobacteriia</taxon>
        <taxon>Flavobacteriales</taxon>
        <taxon>Flavobacteriaceae</taxon>
        <taxon>Psychroserpens</taxon>
    </lineage>
</organism>
<evidence type="ECO:0000259" key="1">
    <source>
        <dbReference type="PROSITE" id="PS51186"/>
    </source>
</evidence>
<proteinExistence type="predicted"/>
<keyword evidence="3" id="KW-1185">Reference proteome</keyword>
<dbReference type="SUPFAM" id="SSF55729">
    <property type="entry name" value="Acyl-CoA N-acyltransferases (Nat)"/>
    <property type="match status" value="1"/>
</dbReference>
<sequence>MTKVKTILDRSIIAFKLLSKGNAIIVFENLLTRFYSDKVSIGFQRISTKEFNSPKSKIKVSIRLFEKSDFGTLNESYRHKRLINENIKHCYSAIDNEDNVCYRQWLIGFKENDKIKNYFGELFPRLNNGEALVEGVFTNPDYRGFGIMPFAMSEIAELGFRIGYKKIIVFVDRENIPSLKGCIRSGFEPYIIMRKKWRFGIRKVVFEELSNEVKEYINTFSKNNLIEDESF</sequence>
<evidence type="ECO:0000313" key="3">
    <source>
        <dbReference type="Proteomes" id="UP001202717"/>
    </source>
</evidence>
<reference evidence="2 3" key="1">
    <citation type="submission" date="2023-01" db="EMBL/GenBank/DDBJ databases">
        <title>Psychroserpens ponticola sp. nov., isolated from seawater.</title>
        <authorList>
            <person name="Kristyanto S."/>
            <person name="Jung J."/>
            <person name="Kim J.M."/>
            <person name="Jeon C.O."/>
        </authorList>
    </citation>
    <scope>NUCLEOTIDE SEQUENCE [LARGE SCALE GENOMIC DNA]</scope>
    <source>
        <strain evidence="2 3">MSW6</strain>
    </source>
</reference>
<dbReference type="EMBL" id="CP116221">
    <property type="protein sequence ID" value="WCO01277.1"/>
    <property type="molecule type" value="Genomic_DNA"/>
</dbReference>